<reference evidence="2 3" key="1">
    <citation type="submission" date="2010-09" db="EMBL/GenBank/DDBJ databases">
        <authorList>
            <person name="Durkin A.S."/>
            <person name="Madupu R."/>
            <person name="Torralba M."/>
            <person name="Gillis M."/>
            <person name="Methe B."/>
            <person name="Sutton G."/>
            <person name="Nelson K.E."/>
        </authorList>
    </citation>
    <scope>NUCLEOTIDE SEQUENCE [LARGE SCALE GENOMIC DNA]</scope>
    <source>
        <strain evidence="2 3">LactinV 01V1-a</strain>
    </source>
</reference>
<dbReference type="InterPro" id="IPR029060">
    <property type="entry name" value="PIN-like_dom_sf"/>
</dbReference>
<dbReference type="GO" id="GO:0004518">
    <property type="term" value="F:nuclease activity"/>
    <property type="evidence" value="ECO:0007669"/>
    <property type="project" value="UniProtKB-ARBA"/>
</dbReference>
<dbReference type="Proteomes" id="UP000003648">
    <property type="component" value="Unassembled WGS sequence"/>
</dbReference>
<proteinExistence type="predicted"/>
<sequence length="44" mass="5097">MKKLLLIDGNSVAFRAFYALYKQLDKFKSPDGLHTNAIFTFKNM</sequence>
<organism evidence="2 3">
    <name type="scientific">Lactobacillus iners LactinV 01V1-a</name>
    <dbReference type="NCBI Taxonomy" id="879297"/>
    <lineage>
        <taxon>Bacteria</taxon>
        <taxon>Bacillati</taxon>
        <taxon>Bacillota</taxon>
        <taxon>Bacilli</taxon>
        <taxon>Lactobacillales</taxon>
        <taxon>Lactobacillaceae</taxon>
        <taxon>Lactobacillus</taxon>
    </lineage>
</organism>
<gene>
    <name evidence="2" type="ORF">HMPREF9211_0997</name>
</gene>
<keyword evidence="2" id="KW-0808">Transferase</keyword>
<evidence type="ECO:0000313" key="3">
    <source>
        <dbReference type="Proteomes" id="UP000003648"/>
    </source>
</evidence>
<evidence type="ECO:0000313" key="2">
    <source>
        <dbReference type="EMBL" id="EFO70850.1"/>
    </source>
</evidence>
<dbReference type="InterPro" id="IPR020046">
    <property type="entry name" value="5-3_exonucl_a-hlix_arch_N"/>
</dbReference>
<feature type="non-terminal residue" evidence="2">
    <location>
        <position position="44"/>
    </location>
</feature>
<name>E1NSR1_9LACO</name>
<dbReference type="Gene3D" id="3.40.50.1010">
    <property type="entry name" value="5'-nuclease"/>
    <property type="match status" value="1"/>
</dbReference>
<dbReference type="GO" id="GO:0003887">
    <property type="term" value="F:DNA-directed DNA polymerase activity"/>
    <property type="evidence" value="ECO:0007669"/>
    <property type="project" value="UniProtKB-KW"/>
</dbReference>
<protein>
    <submittedName>
        <fullName evidence="2">Putative DNA-directed DNA polymerase</fullName>
    </submittedName>
</protein>
<dbReference type="GO" id="GO:0003677">
    <property type="term" value="F:DNA binding"/>
    <property type="evidence" value="ECO:0007669"/>
    <property type="project" value="InterPro"/>
</dbReference>
<dbReference type="EMBL" id="AEHQ01000044">
    <property type="protein sequence ID" value="EFO70850.1"/>
    <property type="molecule type" value="Genomic_DNA"/>
</dbReference>
<evidence type="ECO:0000259" key="1">
    <source>
        <dbReference type="Pfam" id="PF02739"/>
    </source>
</evidence>
<accession>E1NSR1</accession>
<keyword evidence="2" id="KW-0548">Nucleotidyltransferase</keyword>
<dbReference type="GO" id="GO:0016788">
    <property type="term" value="F:hydrolase activity, acting on ester bonds"/>
    <property type="evidence" value="ECO:0007669"/>
    <property type="project" value="UniProtKB-ARBA"/>
</dbReference>
<comment type="caution">
    <text evidence="2">The sequence shown here is derived from an EMBL/GenBank/DDBJ whole genome shotgun (WGS) entry which is preliminary data.</text>
</comment>
<keyword evidence="2" id="KW-0239">DNA-directed DNA polymerase</keyword>
<dbReference type="AlphaFoldDB" id="E1NSR1"/>
<dbReference type="SUPFAM" id="SSF88723">
    <property type="entry name" value="PIN domain-like"/>
    <property type="match status" value="1"/>
</dbReference>
<dbReference type="Pfam" id="PF02739">
    <property type="entry name" value="5_3_exonuc_N"/>
    <property type="match status" value="1"/>
</dbReference>
<feature type="domain" description="5'-3' exonuclease alpha-helical arch N-terminal" evidence="1">
    <location>
        <begin position="3"/>
        <end position="44"/>
    </location>
</feature>